<proteinExistence type="predicted"/>
<organism evidence="1">
    <name type="scientific">Cucumis melo</name>
    <name type="common">Muskmelon</name>
    <dbReference type="NCBI Taxonomy" id="3656"/>
    <lineage>
        <taxon>Eukaryota</taxon>
        <taxon>Viridiplantae</taxon>
        <taxon>Streptophyta</taxon>
        <taxon>Embryophyta</taxon>
        <taxon>Tracheophyta</taxon>
        <taxon>Spermatophyta</taxon>
        <taxon>Magnoliopsida</taxon>
        <taxon>eudicotyledons</taxon>
        <taxon>Gunneridae</taxon>
        <taxon>Pentapetalae</taxon>
        <taxon>rosids</taxon>
        <taxon>fabids</taxon>
        <taxon>Cucurbitales</taxon>
        <taxon>Cucurbitaceae</taxon>
        <taxon>Benincaseae</taxon>
        <taxon>Cucumis</taxon>
    </lineage>
</organism>
<dbReference type="Gramene" id="MELO3C032982.2.1">
    <property type="protein sequence ID" value="MELO3C032982.2.1"/>
    <property type="gene ID" value="MELO3C032982.2"/>
</dbReference>
<name>A0A9I9EFE8_CUCME</name>
<dbReference type="InterPro" id="IPR011009">
    <property type="entry name" value="Kinase-like_dom_sf"/>
</dbReference>
<dbReference type="Gene3D" id="1.10.510.10">
    <property type="entry name" value="Transferase(Phosphotransferase) domain 1"/>
    <property type="match status" value="1"/>
</dbReference>
<sequence length="125" mass="14262">MLSRLFSVLGFCCDDFEYEFTSFAGVRNILLDNGGQFKVAGFCLIRLSKILVLTPEFTTMKYLTEADSFSFGFILYEFGFHGHMVEGIQPFHLKPQEEVARAICVEGKRPPFKIKSESYPPDLKD</sequence>
<dbReference type="SUPFAM" id="SSF56112">
    <property type="entry name" value="Protein kinase-like (PK-like)"/>
    <property type="match status" value="1"/>
</dbReference>
<dbReference type="EnsemblPlants" id="MELO3C032982.2.1">
    <property type="protein sequence ID" value="MELO3C032982.2.1"/>
    <property type="gene ID" value="MELO3C032982.2"/>
</dbReference>
<reference evidence="1" key="1">
    <citation type="submission" date="2023-03" db="UniProtKB">
        <authorList>
            <consortium name="EnsemblPlants"/>
        </authorList>
    </citation>
    <scope>IDENTIFICATION</scope>
</reference>
<dbReference type="AlphaFoldDB" id="A0A9I9EFE8"/>
<evidence type="ECO:0000313" key="1">
    <source>
        <dbReference type="EnsemblPlants" id="MELO3C032982.2.1"/>
    </source>
</evidence>
<accession>A0A9I9EFE8</accession>
<protein>
    <submittedName>
        <fullName evidence="1">Uncharacterized protein</fullName>
    </submittedName>
</protein>